<gene>
    <name evidence="5" type="ORF">QWZ15_17860</name>
</gene>
<evidence type="ECO:0000313" key="5">
    <source>
        <dbReference type="EMBL" id="MDN3689695.1"/>
    </source>
</evidence>
<dbReference type="SUPFAM" id="SSF100950">
    <property type="entry name" value="NagB/RpiA/CoA transferase-like"/>
    <property type="match status" value="1"/>
</dbReference>
<dbReference type="InterPro" id="IPR002698">
    <property type="entry name" value="FTHF_cligase"/>
</dbReference>
<dbReference type="EMBL" id="JAUFQS010000041">
    <property type="protein sequence ID" value="MDN3689695.1"/>
    <property type="molecule type" value="Genomic_DNA"/>
</dbReference>
<evidence type="ECO:0000256" key="3">
    <source>
        <dbReference type="ARBA" id="ARBA00022840"/>
    </source>
</evidence>
<keyword evidence="4" id="KW-0460">Magnesium</keyword>
<keyword evidence="5" id="KW-0436">Ligase</keyword>
<dbReference type="GO" id="GO:0030272">
    <property type="term" value="F:5-formyltetrahydrofolate cyclo-ligase activity"/>
    <property type="evidence" value="ECO:0007669"/>
    <property type="project" value="UniProtKB-EC"/>
</dbReference>
<sequence>MEAKEVLRKRFKSDRIALGEKERAIRSEKIARQCINFLNQQEKIRHIHLFFPIKKLFEINTVLLLPQLLDAGYKVYGSITDRKMQRLNTVKINEDTVFQEDEMGIPVPGNPKSAPNESIELVFVPLLGVDTKGNRLGYGMGYYDRFFLELKPDVLKVGLSYFAPKEELPRAEHDVPLDACVFPEGSVIFKQ</sequence>
<dbReference type="Proteomes" id="UP001236663">
    <property type="component" value="Unassembled WGS sequence"/>
</dbReference>
<name>A0ABT8CA70_9BACT</name>
<comment type="cofactor">
    <cofactor evidence="4">
        <name>Mg(2+)</name>
        <dbReference type="ChEBI" id="CHEBI:18420"/>
    </cofactor>
</comment>
<protein>
    <recommendedName>
        <fullName evidence="4">5-formyltetrahydrofolate cyclo-ligase</fullName>
        <ecNumber evidence="4">6.3.3.2</ecNumber>
    </recommendedName>
</protein>
<dbReference type="NCBIfam" id="TIGR02727">
    <property type="entry name" value="MTHFS_bact"/>
    <property type="match status" value="1"/>
</dbReference>
<comment type="catalytic activity">
    <reaction evidence="4">
        <text>(6S)-5-formyl-5,6,7,8-tetrahydrofolate + ATP = (6R)-5,10-methenyltetrahydrofolate + ADP + phosphate</text>
        <dbReference type="Rhea" id="RHEA:10488"/>
        <dbReference type="ChEBI" id="CHEBI:30616"/>
        <dbReference type="ChEBI" id="CHEBI:43474"/>
        <dbReference type="ChEBI" id="CHEBI:57455"/>
        <dbReference type="ChEBI" id="CHEBI:57457"/>
        <dbReference type="ChEBI" id="CHEBI:456216"/>
        <dbReference type="EC" id="6.3.3.2"/>
    </reaction>
</comment>
<proteinExistence type="inferred from homology"/>
<evidence type="ECO:0000256" key="4">
    <source>
        <dbReference type="RuleBase" id="RU361279"/>
    </source>
</evidence>
<dbReference type="PANTHER" id="PTHR23407">
    <property type="entry name" value="ATPASE INHIBITOR/5-FORMYLTETRAHYDROFOLATE CYCLO-LIGASE"/>
    <property type="match status" value="1"/>
</dbReference>
<keyword evidence="3 4" id="KW-0067">ATP-binding</keyword>
<keyword evidence="4" id="KW-0479">Metal-binding</keyword>
<reference evidence="6" key="1">
    <citation type="journal article" date="2019" name="Int. J. Syst. Evol. Microbiol.">
        <title>The Global Catalogue of Microorganisms (GCM) 10K type strain sequencing project: providing services to taxonomists for standard genome sequencing and annotation.</title>
        <authorList>
            <consortium name="The Broad Institute Genomics Platform"/>
            <consortium name="The Broad Institute Genome Sequencing Center for Infectious Disease"/>
            <person name="Wu L."/>
            <person name="Ma J."/>
        </authorList>
    </citation>
    <scope>NUCLEOTIDE SEQUENCE [LARGE SCALE GENOMIC DNA]</scope>
    <source>
        <strain evidence="6">CECT 7706</strain>
    </source>
</reference>
<evidence type="ECO:0000313" key="6">
    <source>
        <dbReference type="Proteomes" id="UP001236663"/>
    </source>
</evidence>
<organism evidence="5 6">
    <name type="scientific">Cyclobacterium jeungdonense</name>
    <dbReference type="NCBI Taxonomy" id="708087"/>
    <lineage>
        <taxon>Bacteria</taxon>
        <taxon>Pseudomonadati</taxon>
        <taxon>Bacteroidota</taxon>
        <taxon>Cytophagia</taxon>
        <taxon>Cytophagales</taxon>
        <taxon>Cyclobacteriaceae</taxon>
        <taxon>Cyclobacterium</taxon>
    </lineage>
</organism>
<dbReference type="EC" id="6.3.3.2" evidence="4"/>
<dbReference type="Gene3D" id="3.40.50.10420">
    <property type="entry name" value="NagB/RpiA/CoA transferase-like"/>
    <property type="match status" value="1"/>
</dbReference>
<accession>A0ABT8CA70</accession>
<evidence type="ECO:0000256" key="2">
    <source>
        <dbReference type="ARBA" id="ARBA00022741"/>
    </source>
</evidence>
<evidence type="ECO:0000256" key="1">
    <source>
        <dbReference type="ARBA" id="ARBA00010638"/>
    </source>
</evidence>
<dbReference type="InterPro" id="IPR024185">
    <property type="entry name" value="FTHF_cligase-like_sf"/>
</dbReference>
<dbReference type="Pfam" id="PF01812">
    <property type="entry name" value="5-FTHF_cyc-lig"/>
    <property type="match status" value="1"/>
</dbReference>
<keyword evidence="6" id="KW-1185">Reference proteome</keyword>
<comment type="similarity">
    <text evidence="1 4">Belongs to the 5-formyltetrahydrofolate cyclo-ligase family.</text>
</comment>
<dbReference type="PANTHER" id="PTHR23407:SF1">
    <property type="entry name" value="5-FORMYLTETRAHYDROFOLATE CYCLO-LIGASE"/>
    <property type="match status" value="1"/>
</dbReference>
<dbReference type="PIRSF" id="PIRSF006806">
    <property type="entry name" value="FTHF_cligase"/>
    <property type="match status" value="1"/>
</dbReference>
<dbReference type="RefSeq" id="WP_163385430.1">
    <property type="nucleotide sequence ID" value="NZ_JAUFQS010000041.1"/>
</dbReference>
<comment type="caution">
    <text evidence="5">The sequence shown here is derived from an EMBL/GenBank/DDBJ whole genome shotgun (WGS) entry which is preliminary data.</text>
</comment>
<keyword evidence="2 4" id="KW-0547">Nucleotide-binding</keyword>
<dbReference type="InterPro" id="IPR037171">
    <property type="entry name" value="NagB/RpiA_transferase-like"/>
</dbReference>